<feature type="region of interest" description="Disordered" evidence="1">
    <location>
        <begin position="1"/>
        <end position="25"/>
    </location>
</feature>
<proteinExistence type="predicted"/>
<dbReference type="GeneID" id="63918923"/>
<name>A0A074VEX0_AURM1</name>
<evidence type="ECO:0000313" key="2">
    <source>
        <dbReference type="EMBL" id="KEQ57539.1"/>
    </source>
</evidence>
<dbReference type="AlphaFoldDB" id="A0A074VEX0"/>
<protein>
    <submittedName>
        <fullName evidence="2">Uncharacterized protein</fullName>
    </submittedName>
</protein>
<keyword evidence="3" id="KW-1185">Reference proteome</keyword>
<organism evidence="2 3">
    <name type="scientific">Aureobasidium melanogenum (strain CBS 110374)</name>
    <name type="common">Aureobasidium pullulans var. melanogenum</name>
    <dbReference type="NCBI Taxonomy" id="1043003"/>
    <lineage>
        <taxon>Eukaryota</taxon>
        <taxon>Fungi</taxon>
        <taxon>Dikarya</taxon>
        <taxon>Ascomycota</taxon>
        <taxon>Pezizomycotina</taxon>
        <taxon>Dothideomycetes</taxon>
        <taxon>Dothideomycetidae</taxon>
        <taxon>Dothideales</taxon>
        <taxon>Saccotheciaceae</taxon>
        <taxon>Aureobasidium</taxon>
    </lineage>
</organism>
<dbReference type="Proteomes" id="UP000030672">
    <property type="component" value="Unassembled WGS sequence"/>
</dbReference>
<dbReference type="EMBL" id="KL584895">
    <property type="protein sequence ID" value="KEQ57539.1"/>
    <property type="molecule type" value="Genomic_DNA"/>
</dbReference>
<sequence>MSAGPSHYRVPRTQSQPNSRFTNLDKAGTKLPVHLIFNQGQEQPDNFDPLRLDWSPTVWDTSSYGSGKETTKVHGPPVVKLYQEPESPAKARDRRGIRDVGLFPVEPSEIIMCEKMILDRTWDSNKHT</sequence>
<feature type="compositionally biased region" description="Polar residues" evidence="1">
    <location>
        <begin position="12"/>
        <end position="22"/>
    </location>
</feature>
<accession>A0A074VEX0</accession>
<gene>
    <name evidence="2" type="ORF">M437DRAFT_70723</name>
</gene>
<dbReference type="RefSeq" id="XP_040874563.1">
    <property type="nucleotide sequence ID" value="XM_041025550.1"/>
</dbReference>
<dbReference type="HOGENOM" id="CLU_1959149_0_0_1"/>
<evidence type="ECO:0000313" key="3">
    <source>
        <dbReference type="Proteomes" id="UP000030672"/>
    </source>
</evidence>
<evidence type="ECO:0000256" key="1">
    <source>
        <dbReference type="SAM" id="MobiDB-lite"/>
    </source>
</evidence>
<reference evidence="2 3" key="1">
    <citation type="journal article" date="2014" name="BMC Genomics">
        <title>Genome sequencing of four Aureobasidium pullulans varieties: biotechnological potential, stress tolerance, and description of new species.</title>
        <authorList>
            <person name="Gostin Ar C."/>
            <person name="Ohm R.A."/>
            <person name="Kogej T."/>
            <person name="Sonjak S."/>
            <person name="Turk M."/>
            <person name="Zajc J."/>
            <person name="Zalar P."/>
            <person name="Grube M."/>
            <person name="Sun H."/>
            <person name="Han J."/>
            <person name="Sharma A."/>
            <person name="Chiniquy J."/>
            <person name="Ngan C.Y."/>
            <person name="Lipzen A."/>
            <person name="Barry K."/>
            <person name="Grigoriev I.V."/>
            <person name="Gunde-Cimerman N."/>
        </authorList>
    </citation>
    <scope>NUCLEOTIDE SEQUENCE [LARGE SCALE GENOMIC DNA]</scope>
    <source>
        <strain evidence="2 3">CBS 110374</strain>
    </source>
</reference>